<gene>
    <name evidence="1" type="ORF">K4L44_10215</name>
</gene>
<dbReference type="EMBL" id="CP081303">
    <property type="protein sequence ID" value="QZE12962.1"/>
    <property type="molecule type" value="Genomic_DNA"/>
</dbReference>
<evidence type="ECO:0000313" key="1">
    <source>
        <dbReference type="EMBL" id="QZE12962.1"/>
    </source>
</evidence>
<sequence>MKKALLTLAGAAFISVAGAQTKDPANIQIIEGGKGYYQETIMKDISKVNNQLKEKKPYKRFVMDQSKMVLPNKVDIYKKLWAFDPISQGNTGSCWCFSTVSMLESEIYRMQKKEVKLSEMYVVYWEYVLKAERFIEKRGHSNFSQGSEGNAVARVASKYGLVPEKEYTGKLNGRKFHTHEKMYGEMNTYLEGLEKSNAWNKKEAIETIKAIMNHYMGTPPASFNVDGNVYTPLSFMKDYAKINPNDYVEILSYKQEPYWQQVEYTVPDNWWHSKEYYNIPLKDYMKIIRRVIDKGYTVSIGGDVSEAGFLRETQCAMVPDFDIPAKYISEDARQFRFSNESTTDDHGMHMIGYIKNWKGDGFNWYLIKDSSSGSRNNDPKVKEFGYYFFREDYIKLKMMGFTVHKDAVKDIIKKFK</sequence>
<keyword evidence="2" id="KW-1185">Reference proteome</keyword>
<name>A0AC61NLC1_9BACT</name>
<protein>
    <submittedName>
        <fullName evidence="1">Uncharacterized protein</fullName>
    </submittedName>
</protein>
<evidence type="ECO:0000313" key="2">
    <source>
        <dbReference type="Proteomes" id="UP000826212"/>
    </source>
</evidence>
<reference evidence="1" key="1">
    <citation type="submission" date="2021-08" db="EMBL/GenBank/DDBJ databases">
        <title>Novel anaerobic bacterium isolated from sea squirt in East Sea, Republic of Korea.</title>
        <authorList>
            <person name="Nguyen T.H."/>
            <person name="Li Z."/>
            <person name="Lee Y.-J."/>
            <person name="Ko J."/>
            <person name="Kim S.-G."/>
        </authorList>
    </citation>
    <scope>NUCLEOTIDE SEQUENCE</scope>
    <source>
        <strain evidence="1">KCTC 25031</strain>
    </source>
</reference>
<organism evidence="1 2">
    <name type="scientific">Halosquirtibacter laminarini</name>
    <dbReference type="NCBI Taxonomy" id="3374600"/>
    <lineage>
        <taxon>Bacteria</taxon>
        <taxon>Pseudomonadati</taxon>
        <taxon>Bacteroidota</taxon>
        <taxon>Bacteroidia</taxon>
        <taxon>Marinilabiliales</taxon>
        <taxon>Prolixibacteraceae</taxon>
        <taxon>Halosquirtibacter</taxon>
    </lineage>
</organism>
<proteinExistence type="predicted"/>
<dbReference type="Proteomes" id="UP000826212">
    <property type="component" value="Chromosome"/>
</dbReference>
<accession>A0AC61NLC1</accession>